<keyword evidence="3" id="KW-1029">Fimbrium biogenesis</keyword>
<protein>
    <submittedName>
        <fullName evidence="9">PilC/PilY family type IV pilus protein</fullName>
    </submittedName>
</protein>
<keyword evidence="10" id="KW-1185">Reference proteome</keyword>
<evidence type="ECO:0000256" key="3">
    <source>
        <dbReference type="ARBA" id="ARBA00022558"/>
    </source>
</evidence>
<dbReference type="RefSeq" id="WP_405335972.1">
    <property type="nucleotide sequence ID" value="NZ_JBANFI010000001.1"/>
</dbReference>
<dbReference type="InterPro" id="IPR011047">
    <property type="entry name" value="Quinoprotein_ADH-like_sf"/>
</dbReference>
<proteinExistence type="inferred from homology"/>
<organism evidence="9 10">
    <name type="scientific">Marinospirillum alkalitolerans</name>
    <dbReference type="NCBI Taxonomy" id="3123374"/>
    <lineage>
        <taxon>Bacteria</taxon>
        <taxon>Pseudomonadati</taxon>
        <taxon>Pseudomonadota</taxon>
        <taxon>Gammaproteobacteria</taxon>
        <taxon>Oceanospirillales</taxon>
        <taxon>Oceanospirillaceae</taxon>
        <taxon>Marinospirillum</taxon>
    </lineage>
</organism>
<evidence type="ECO:0000259" key="8">
    <source>
        <dbReference type="Pfam" id="PF05567"/>
    </source>
</evidence>
<dbReference type="Pfam" id="PF05567">
    <property type="entry name" value="T4P_PilY1"/>
    <property type="match status" value="1"/>
</dbReference>
<evidence type="ECO:0000256" key="5">
    <source>
        <dbReference type="ARBA" id="ARBA00022837"/>
    </source>
</evidence>
<accession>A0ABW8PTF5</accession>
<dbReference type="InterPro" id="IPR008707">
    <property type="entry name" value="B-propeller_PilY1"/>
</dbReference>
<dbReference type="EMBL" id="JBANFI010000001">
    <property type="protein sequence ID" value="MFK7159515.1"/>
    <property type="molecule type" value="Genomic_DNA"/>
</dbReference>
<comment type="subcellular location">
    <subcellularLocation>
        <location evidence="1">Fimbrium</location>
    </subcellularLocation>
</comment>
<name>A0ABW8PTF5_9GAMM</name>
<feature type="domain" description="PilY1 beta-propeller" evidence="8">
    <location>
        <begin position="609"/>
        <end position="949"/>
    </location>
</feature>
<gene>
    <name evidence="9" type="ORF">V6U78_00500</name>
</gene>
<evidence type="ECO:0000256" key="1">
    <source>
        <dbReference type="ARBA" id="ARBA00004561"/>
    </source>
</evidence>
<comment type="similarity">
    <text evidence="2">Belongs to the PilY1 family.</text>
</comment>
<sequence>MNRILLPLVCCLFAPAYANVDVAPIPLDAMRDVPPNILLIVDNSNTMVEGVDGLVAADCEPWRGETCLVGASSPLSKSEIIRGVARQLVRDYVGQVNLGLMAYQQNPPSTSTTDWNNRVIRAWIVNRLYAVSYNPNNYNASEDCSFDLSDWDTAQRCSRFSNPSEPGRYIYYNIGVPGYASGSDAPQLVTHAYTLNYASGYKDSPFNFNLFASKVGTQDGSGNYNLSGCRWVWALGARFMDCNNMPPGYSLYIGSTSGVLNDSARARGVTHWGQRMAALSFNTQEWTSLRSPGLGYLHTPIRLLDETQAHALNLKLAPVPTAYRQNITTDASQPLINAGLTPLEGTLYTAHDYFRGHTEYFGAEQGQGNAETRLPESCGVNAAIWLTDGMPSVDRQGNALGNNPDRALNDAVAAAERLHLGDPDDENNKVDLYVVGFAMPPTVDPDSLHRLARAGGTSRAFMTTNTAGLNEAIRGIFGRVIQEGRQTATSAAVNSGRLTSDTLAFLSGYRPSDSSGELIAQNLQTGQRVWDAEQRLRSSSAPLLVQDAEQNRLVDLRSAMAPAALFEALNRNPLSDRIDGLAHARIQWLLGTEDTQLRSRTVDGQLRLLGGIVHTTPVYSGGVHYRGQDSLPGAEGRRFWNYARQAENKRPLLIAGANDGQIYGFRADTGHHQFSIIPSAFLQAEAEQAAPINHLMDPQYQPRFLMNGGLTLGDAYINDQWQRILLASLGQGGRSVVAFNVSRLEQSSTRATARLWEFEHPELGLAVKEAHSVRLANGRWVAVFGNGVNSASQQAGLFVVDLATGELVRFLSTASGGGQDPNGILAITPSTQAEGSLVVDRIYAGDLYGQVWRFDLSATSPEDWQAERLFTATTATGGRQPITAAPEVTRDRRLPGQRIILVGTGSFFRTGDRADQTTQSFYGLYDDGQRTNGQRSQLLQQQILWEQSLSHADQQYILRGTSQNTPTAQHRGWVLDLTQTAGERVVSQAHISAGGTGQRVRFNSLIVNEPVNICQAPSRSGFLFELDLLSGAALSDSRFVVTDGTNLADLLESGRLASAISHNQGQGAATVLETGADSEVLVTGDGQLITVTSDPQSTGRRSWEQLR</sequence>
<dbReference type="SUPFAM" id="SSF50998">
    <property type="entry name" value="Quinoprotein alcohol dehydrogenase-like"/>
    <property type="match status" value="1"/>
</dbReference>
<comment type="caution">
    <text evidence="9">The sequence shown here is derived from an EMBL/GenBank/DDBJ whole genome shotgun (WGS) entry which is preliminary data.</text>
</comment>
<reference evidence="9 10" key="1">
    <citation type="submission" date="2024-02" db="EMBL/GenBank/DDBJ databases">
        <title>Marinospirillum sp. MEB 164 isolated from Lonar lake sediment.</title>
        <authorList>
            <person name="Joshi A."/>
            <person name="Thite S."/>
        </authorList>
    </citation>
    <scope>NUCLEOTIDE SEQUENCE [LARGE SCALE GENOMIC DNA]</scope>
    <source>
        <strain evidence="9 10">MEB164</strain>
    </source>
</reference>
<evidence type="ECO:0000256" key="2">
    <source>
        <dbReference type="ARBA" id="ARBA00008387"/>
    </source>
</evidence>
<evidence type="ECO:0000313" key="9">
    <source>
        <dbReference type="EMBL" id="MFK7159515.1"/>
    </source>
</evidence>
<keyword evidence="7" id="KW-0732">Signal</keyword>
<evidence type="ECO:0000313" key="10">
    <source>
        <dbReference type="Proteomes" id="UP001621714"/>
    </source>
</evidence>
<evidence type="ECO:0000256" key="6">
    <source>
        <dbReference type="ARBA" id="ARBA00023263"/>
    </source>
</evidence>
<feature type="chain" id="PRO_5045145211" evidence="7">
    <location>
        <begin position="19"/>
        <end position="1107"/>
    </location>
</feature>
<keyword evidence="5" id="KW-0106">Calcium</keyword>
<dbReference type="Proteomes" id="UP001621714">
    <property type="component" value="Unassembled WGS sequence"/>
</dbReference>
<keyword evidence="6" id="KW-0281">Fimbrium</keyword>
<feature type="signal peptide" evidence="7">
    <location>
        <begin position="1"/>
        <end position="18"/>
    </location>
</feature>
<evidence type="ECO:0000256" key="4">
    <source>
        <dbReference type="ARBA" id="ARBA00022723"/>
    </source>
</evidence>
<evidence type="ECO:0000256" key="7">
    <source>
        <dbReference type="SAM" id="SignalP"/>
    </source>
</evidence>
<keyword evidence="4" id="KW-0479">Metal-binding</keyword>